<dbReference type="Proteomes" id="UP001314263">
    <property type="component" value="Unassembled WGS sequence"/>
</dbReference>
<accession>A0AAV1IH43</accession>
<evidence type="ECO:0000256" key="1">
    <source>
        <dbReference type="SAM" id="MobiDB-lite"/>
    </source>
</evidence>
<evidence type="ECO:0000313" key="2">
    <source>
        <dbReference type="EMBL" id="CAK0786414.1"/>
    </source>
</evidence>
<evidence type="ECO:0000313" key="3">
    <source>
        <dbReference type="Proteomes" id="UP001314263"/>
    </source>
</evidence>
<proteinExistence type="predicted"/>
<keyword evidence="3" id="KW-1185">Reference proteome</keyword>
<feature type="region of interest" description="Disordered" evidence="1">
    <location>
        <begin position="1"/>
        <end position="26"/>
    </location>
</feature>
<name>A0AAV1IH43_9CHLO</name>
<dbReference type="EMBL" id="CAUYUE010000014">
    <property type="protein sequence ID" value="CAK0786414.1"/>
    <property type="molecule type" value="Genomic_DNA"/>
</dbReference>
<organism evidence="2 3">
    <name type="scientific">Coccomyxa viridis</name>
    <dbReference type="NCBI Taxonomy" id="1274662"/>
    <lineage>
        <taxon>Eukaryota</taxon>
        <taxon>Viridiplantae</taxon>
        <taxon>Chlorophyta</taxon>
        <taxon>core chlorophytes</taxon>
        <taxon>Trebouxiophyceae</taxon>
        <taxon>Trebouxiophyceae incertae sedis</taxon>
        <taxon>Coccomyxaceae</taxon>
        <taxon>Coccomyxa</taxon>
    </lineage>
</organism>
<protein>
    <submittedName>
        <fullName evidence="2">Uncharacterized protein</fullName>
    </submittedName>
</protein>
<gene>
    <name evidence="2" type="ORF">CVIRNUC_009627</name>
</gene>
<comment type="caution">
    <text evidence="2">The sequence shown here is derived from an EMBL/GenBank/DDBJ whole genome shotgun (WGS) entry which is preliminary data.</text>
</comment>
<sequence>MYHDLRNSAALGTARRQPKKSGKVINTQRQCKLQVHPTGFIEMPFQTAAQTVFLSGPQAQWARGQEQLAHCNLTPVLKGAPWLEGGRGAIPKQPSVRSQAPRKAKPPALLARMIHSTHNLWCC</sequence>
<reference evidence="2 3" key="1">
    <citation type="submission" date="2023-10" db="EMBL/GenBank/DDBJ databases">
        <authorList>
            <person name="Maclean D."/>
            <person name="Macfadyen A."/>
        </authorList>
    </citation>
    <scope>NUCLEOTIDE SEQUENCE [LARGE SCALE GENOMIC DNA]</scope>
</reference>
<dbReference type="AlphaFoldDB" id="A0AAV1IH43"/>